<evidence type="ECO:0000259" key="1">
    <source>
        <dbReference type="Pfam" id="PF13201"/>
    </source>
</evidence>
<dbReference type="Gene3D" id="2.60.40.2340">
    <property type="match status" value="1"/>
</dbReference>
<reference evidence="2 3" key="1">
    <citation type="submission" date="2022-01" db="EMBL/GenBank/DDBJ databases">
        <title>Mariniradius saccharolyticus sp. nov., isolated from sediment of a river.</title>
        <authorList>
            <person name="Liu H."/>
        </authorList>
    </citation>
    <scope>NUCLEOTIDE SEQUENCE [LARGE SCALE GENOMIC DNA]</scope>
    <source>
        <strain evidence="2 3">RY-2</strain>
    </source>
</reference>
<dbReference type="Proteomes" id="UP001201449">
    <property type="component" value="Unassembled WGS sequence"/>
</dbReference>
<sequence>MKTTKQLFSFGLVLGMMLLTFSCLDEHHFGKSSLKQILYFTVPGQVGNTQIQNDSLQIRITVGAKVDVSRLFADSISLSSYASIAPGKGDLVDFRQPVFYQVTAEDGSMVNYRIIIQKETETPQLENSGFDDWHTPTGKNYLEPGKDVNTIWASGNAGVVTLGAANVEKTEISTGDFGAKLTTRDLGPLAQLLKQGMAAGSMFTGDFVLDIANPLNSAKFGTPFTARPKSFTISYTYSPGAVYKNGSGQVLPKKDQADIYLLLENREGNIVRRVATAWFRSGDTVSEPKEITIPLTYGTLPSGSPAHWFPANGLFADANVEVTHLSFVLASSAEGANFEGGVNSTLIVNNLRLNY</sequence>
<dbReference type="InterPro" id="IPR025112">
    <property type="entry name" value="PCMD"/>
</dbReference>
<dbReference type="EMBL" id="JAKEVZ010000004">
    <property type="protein sequence ID" value="MCF1750844.1"/>
    <property type="molecule type" value="Genomic_DNA"/>
</dbReference>
<dbReference type="PROSITE" id="PS51257">
    <property type="entry name" value="PROKAR_LIPOPROTEIN"/>
    <property type="match status" value="1"/>
</dbReference>
<evidence type="ECO:0000313" key="2">
    <source>
        <dbReference type="EMBL" id="MCF1750844.1"/>
    </source>
</evidence>
<dbReference type="Gene3D" id="2.60.120.890">
    <property type="entry name" value="BT2081, beta-jelly-roll domain"/>
    <property type="match status" value="1"/>
</dbReference>
<keyword evidence="3" id="KW-1185">Reference proteome</keyword>
<gene>
    <name evidence="2" type="ORF">L0U89_07150</name>
</gene>
<evidence type="ECO:0000313" key="3">
    <source>
        <dbReference type="Proteomes" id="UP001201449"/>
    </source>
</evidence>
<organism evidence="2 3">
    <name type="scientific">Mariniradius sediminis</name>
    <dbReference type="NCBI Taxonomy" id="2909237"/>
    <lineage>
        <taxon>Bacteria</taxon>
        <taxon>Pseudomonadati</taxon>
        <taxon>Bacteroidota</taxon>
        <taxon>Cytophagia</taxon>
        <taxon>Cytophagales</taxon>
        <taxon>Cyclobacteriaceae</taxon>
        <taxon>Mariniradius</taxon>
    </lineage>
</organism>
<dbReference type="RefSeq" id="WP_234860899.1">
    <property type="nucleotide sequence ID" value="NZ_JAKEVZ010000004.1"/>
</dbReference>
<accession>A0ABS9BU12</accession>
<name>A0ABS9BU12_9BACT</name>
<dbReference type="InterPro" id="IPR038653">
    <property type="entry name" value="Put_CMD_sf"/>
</dbReference>
<comment type="caution">
    <text evidence="2">The sequence shown here is derived from an EMBL/GenBank/DDBJ whole genome shotgun (WGS) entry which is preliminary data.</text>
</comment>
<protein>
    <submittedName>
        <fullName evidence="2">PCMD domain-containing protein</fullName>
    </submittedName>
</protein>
<feature type="domain" description="Putative carbohydrate metabolism" evidence="1">
    <location>
        <begin position="130"/>
        <end position="353"/>
    </location>
</feature>
<dbReference type="Pfam" id="PF13201">
    <property type="entry name" value="PCMD"/>
    <property type="match status" value="1"/>
</dbReference>
<proteinExistence type="predicted"/>